<evidence type="ECO:0000256" key="2">
    <source>
        <dbReference type="ARBA" id="ARBA00023125"/>
    </source>
</evidence>
<dbReference type="SUPFAM" id="SSF46785">
    <property type="entry name" value="Winged helix' DNA-binding domain"/>
    <property type="match status" value="1"/>
</dbReference>
<evidence type="ECO:0000256" key="3">
    <source>
        <dbReference type="ARBA" id="ARBA00023163"/>
    </source>
</evidence>
<accession>A0ABV4WBN0</accession>
<protein>
    <submittedName>
        <fullName evidence="4">GbsR/MarR family transcriptional regulator</fullName>
    </submittedName>
</protein>
<dbReference type="PANTHER" id="PTHR38465">
    <property type="entry name" value="HTH-TYPE TRANSCRIPTIONAL REGULATOR MJ1563-RELATED"/>
    <property type="match status" value="1"/>
</dbReference>
<keyword evidence="3" id="KW-0804">Transcription</keyword>
<evidence type="ECO:0000313" key="5">
    <source>
        <dbReference type="Proteomes" id="UP001576762"/>
    </source>
</evidence>
<evidence type="ECO:0000313" key="4">
    <source>
        <dbReference type="EMBL" id="MFB2717601.1"/>
    </source>
</evidence>
<dbReference type="InterPro" id="IPR036390">
    <property type="entry name" value="WH_DNA-bd_sf"/>
</dbReference>
<keyword evidence="5" id="KW-1185">Reference proteome</keyword>
<dbReference type="Proteomes" id="UP001576762">
    <property type="component" value="Unassembled WGS sequence"/>
</dbReference>
<dbReference type="InterPro" id="IPR036388">
    <property type="entry name" value="WH-like_DNA-bd_sf"/>
</dbReference>
<dbReference type="EMBL" id="JBHFLD010000038">
    <property type="protein sequence ID" value="MFB2717601.1"/>
    <property type="molecule type" value="Genomic_DNA"/>
</dbReference>
<dbReference type="PANTHER" id="PTHR38465:SF1">
    <property type="entry name" value="HTH-TYPE TRANSCRIPTIONAL REGULATOR MJ1563-RELATED"/>
    <property type="match status" value="1"/>
</dbReference>
<keyword evidence="1" id="KW-0805">Transcription regulation</keyword>
<organism evidence="4 5">
    <name type="scientific">Marinobacter shengliensis</name>
    <dbReference type="NCBI Taxonomy" id="1389223"/>
    <lineage>
        <taxon>Bacteria</taxon>
        <taxon>Pseudomonadati</taxon>
        <taxon>Pseudomonadota</taxon>
        <taxon>Gammaproteobacteria</taxon>
        <taxon>Pseudomonadales</taxon>
        <taxon>Marinobacteraceae</taxon>
        <taxon>Marinobacter</taxon>
    </lineage>
</organism>
<sequence>MKTLTESDRRFIERLGLQAQSEGFSRIAGQIWATLIVSDEPVSSSQLVDTLRVSKASVSTNTCFLERLGIVERRSIPGERQDFFAIRPHPYAALVEGQIKRLEARKEVIAEAKATITNEQTLAKLADLDQFYTLYYESSKDLLKQLKSQVRGHKTK</sequence>
<dbReference type="RefSeq" id="WP_126812691.1">
    <property type="nucleotide sequence ID" value="NZ_JBHFLB010000038.1"/>
</dbReference>
<reference evidence="4 5" key="1">
    <citation type="submission" date="2024-09" db="EMBL/GenBank/DDBJ databases">
        <title>Draft genome sequences of 6 high pH adapted Marinobacter shengliensis sp. isolated from Mariana forearc serpentinite mud volcanoes.</title>
        <authorList>
            <person name="Elkassas S."/>
            <person name="Serres M."/>
            <person name="Michael N."/>
            <person name="Amina P."/>
            <person name="Teodora Z."/>
            <person name="Julie H."/>
        </authorList>
    </citation>
    <scope>NUCLEOTIDE SEQUENCE [LARGE SCALE GENOMIC DNA]</scope>
    <source>
        <strain evidence="4 5">EB4</strain>
    </source>
</reference>
<gene>
    <name evidence="4" type="ORF">ACE05E_19165</name>
</gene>
<keyword evidence="2" id="KW-0238">DNA-binding</keyword>
<dbReference type="Gene3D" id="1.10.10.10">
    <property type="entry name" value="Winged helix-like DNA-binding domain superfamily/Winged helix DNA-binding domain"/>
    <property type="match status" value="1"/>
</dbReference>
<dbReference type="InterPro" id="IPR052362">
    <property type="entry name" value="HTH-GbsR_regulator"/>
</dbReference>
<proteinExistence type="predicted"/>
<evidence type="ECO:0000256" key="1">
    <source>
        <dbReference type="ARBA" id="ARBA00023015"/>
    </source>
</evidence>
<comment type="caution">
    <text evidence="4">The sequence shown here is derived from an EMBL/GenBank/DDBJ whole genome shotgun (WGS) entry which is preliminary data.</text>
</comment>
<name>A0ABV4WBN0_9GAMM</name>